<name>A0A8T0WHD3_PANVG</name>
<evidence type="ECO:0000313" key="1">
    <source>
        <dbReference type="EMBL" id="KAG2648222.1"/>
    </source>
</evidence>
<protein>
    <submittedName>
        <fullName evidence="1">Uncharacterized protein</fullName>
    </submittedName>
</protein>
<dbReference type="Proteomes" id="UP000823388">
    <property type="component" value="Chromosome 1N"/>
</dbReference>
<dbReference type="AlphaFoldDB" id="A0A8T0WHD3"/>
<proteinExistence type="predicted"/>
<sequence length="119" mass="13090">MVQMGILSCSILVPLQRSNVATSPASIHRLVSTRHLLSSMASGTPRWWSSPSGLARRVSPLFQDMRHVSRRPEALTRRSQESLVFCTAAAGRKGTATVLQPRWSTAGAITSSNRLREDF</sequence>
<keyword evidence="2" id="KW-1185">Reference proteome</keyword>
<organism evidence="1 2">
    <name type="scientific">Panicum virgatum</name>
    <name type="common">Blackwell switchgrass</name>
    <dbReference type="NCBI Taxonomy" id="38727"/>
    <lineage>
        <taxon>Eukaryota</taxon>
        <taxon>Viridiplantae</taxon>
        <taxon>Streptophyta</taxon>
        <taxon>Embryophyta</taxon>
        <taxon>Tracheophyta</taxon>
        <taxon>Spermatophyta</taxon>
        <taxon>Magnoliopsida</taxon>
        <taxon>Liliopsida</taxon>
        <taxon>Poales</taxon>
        <taxon>Poaceae</taxon>
        <taxon>PACMAD clade</taxon>
        <taxon>Panicoideae</taxon>
        <taxon>Panicodae</taxon>
        <taxon>Paniceae</taxon>
        <taxon>Panicinae</taxon>
        <taxon>Panicum</taxon>
        <taxon>Panicum sect. Hiantes</taxon>
    </lineage>
</organism>
<reference evidence="1" key="1">
    <citation type="submission" date="2020-05" db="EMBL/GenBank/DDBJ databases">
        <title>WGS assembly of Panicum virgatum.</title>
        <authorList>
            <person name="Lovell J.T."/>
            <person name="Jenkins J."/>
            <person name="Shu S."/>
            <person name="Juenger T.E."/>
            <person name="Schmutz J."/>
        </authorList>
    </citation>
    <scope>NUCLEOTIDE SEQUENCE</scope>
    <source>
        <strain evidence="1">AP13</strain>
    </source>
</reference>
<gene>
    <name evidence="1" type="ORF">PVAP13_1NG042216</name>
</gene>
<accession>A0A8T0WHD3</accession>
<evidence type="ECO:0000313" key="2">
    <source>
        <dbReference type="Proteomes" id="UP000823388"/>
    </source>
</evidence>
<dbReference type="EMBL" id="CM029038">
    <property type="protein sequence ID" value="KAG2648222.1"/>
    <property type="molecule type" value="Genomic_DNA"/>
</dbReference>
<comment type="caution">
    <text evidence="1">The sequence shown here is derived from an EMBL/GenBank/DDBJ whole genome shotgun (WGS) entry which is preliminary data.</text>
</comment>